<dbReference type="InterPro" id="IPR027417">
    <property type="entry name" value="P-loop_NTPase"/>
</dbReference>
<evidence type="ECO:0000256" key="1">
    <source>
        <dbReference type="ARBA" id="ARBA00022741"/>
    </source>
</evidence>
<comment type="catalytic activity">
    <reaction evidence="9">
        <text>ATP + H2O = ADP + phosphate + H(+)</text>
        <dbReference type="Rhea" id="RHEA:13065"/>
        <dbReference type="ChEBI" id="CHEBI:15377"/>
        <dbReference type="ChEBI" id="CHEBI:15378"/>
        <dbReference type="ChEBI" id="CHEBI:30616"/>
        <dbReference type="ChEBI" id="CHEBI:43474"/>
        <dbReference type="ChEBI" id="CHEBI:456216"/>
        <dbReference type="EC" id="5.6.2.3"/>
    </reaction>
</comment>
<evidence type="ECO:0000256" key="8">
    <source>
        <dbReference type="ARBA" id="ARBA00023235"/>
    </source>
</evidence>
<dbReference type="eggNOG" id="KOG0987">
    <property type="taxonomic scope" value="Eukaryota"/>
</dbReference>
<comment type="cofactor">
    <cofactor evidence="9">
        <name>Mg(2+)</name>
        <dbReference type="ChEBI" id="CHEBI:18420"/>
    </cofactor>
</comment>
<proteinExistence type="inferred from homology"/>
<dbReference type="GeneID" id="5002366"/>
<dbReference type="InterPro" id="IPR010285">
    <property type="entry name" value="DNA_helicase_pif1-like_DEAD"/>
</dbReference>
<dbReference type="Gramene" id="ABO96851">
    <property type="protein sequence ID" value="ABO96851"/>
    <property type="gene ID" value="OSTLU_15917"/>
</dbReference>
<dbReference type="PANTHER" id="PTHR47642:SF5">
    <property type="entry name" value="ATP-DEPENDENT DNA HELICASE"/>
    <property type="match status" value="1"/>
</dbReference>
<keyword evidence="13" id="KW-1185">Reference proteome</keyword>
<dbReference type="GO" id="GO:0006310">
    <property type="term" value="P:DNA recombination"/>
    <property type="evidence" value="ECO:0007669"/>
    <property type="project" value="UniProtKB-KW"/>
</dbReference>
<keyword evidence="1 9" id="KW-0547">Nucleotide-binding</keyword>
<evidence type="ECO:0000256" key="7">
    <source>
        <dbReference type="ARBA" id="ARBA00023204"/>
    </source>
</evidence>
<dbReference type="Proteomes" id="UP000001568">
    <property type="component" value="Chromosome 6"/>
</dbReference>
<dbReference type="Pfam" id="PF21530">
    <property type="entry name" value="Pif1_2B_dom"/>
    <property type="match status" value="1"/>
</dbReference>
<name>A4RZD9_OSTLU</name>
<dbReference type="InterPro" id="IPR051055">
    <property type="entry name" value="PIF1_helicase"/>
</dbReference>
<feature type="domain" description="DNA helicase Pif1-like 2B" evidence="11">
    <location>
        <begin position="337"/>
        <end position="380"/>
    </location>
</feature>
<dbReference type="InterPro" id="IPR049163">
    <property type="entry name" value="Pif1-like_2B_dom"/>
</dbReference>
<evidence type="ECO:0000259" key="10">
    <source>
        <dbReference type="Pfam" id="PF05970"/>
    </source>
</evidence>
<evidence type="ECO:0000256" key="4">
    <source>
        <dbReference type="ARBA" id="ARBA00022806"/>
    </source>
</evidence>
<dbReference type="EC" id="5.6.2.3" evidence="9"/>
<dbReference type="CDD" id="cd18809">
    <property type="entry name" value="SF1_C_RecD"/>
    <property type="match status" value="1"/>
</dbReference>
<dbReference type="GO" id="GO:0005524">
    <property type="term" value="F:ATP binding"/>
    <property type="evidence" value="ECO:0007669"/>
    <property type="project" value="UniProtKB-KW"/>
</dbReference>
<dbReference type="SUPFAM" id="SSF52540">
    <property type="entry name" value="P-loop containing nucleoside triphosphate hydrolases"/>
    <property type="match status" value="2"/>
</dbReference>
<keyword evidence="9" id="KW-0233">DNA recombination</keyword>
<dbReference type="AlphaFoldDB" id="A4RZD9"/>
<evidence type="ECO:0000256" key="3">
    <source>
        <dbReference type="ARBA" id="ARBA00022801"/>
    </source>
</evidence>
<evidence type="ECO:0000256" key="2">
    <source>
        <dbReference type="ARBA" id="ARBA00022763"/>
    </source>
</evidence>
<dbReference type="OMA" id="SSAWESC"/>
<evidence type="ECO:0000259" key="11">
    <source>
        <dbReference type="Pfam" id="PF21530"/>
    </source>
</evidence>
<comment type="similarity">
    <text evidence="9">Belongs to the helicase family.</text>
</comment>
<dbReference type="KEGG" id="olu:OSTLU_15917"/>
<keyword evidence="4 9" id="KW-0347">Helicase</keyword>
<dbReference type="PANTHER" id="PTHR47642">
    <property type="entry name" value="ATP-DEPENDENT DNA HELICASE"/>
    <property type="match status" value="1"/>
</dbReference>
<dbReference type="GO" id="GO:0006281">
    <property type="term" value="P:DNA repair"/>
    <property type="evidence" value="ECO:0007669"/>
    <property type="project" value="UniProtKB-KW"/>
</dbReference>
<dbReference type="GO" id="GO:0043139">
    <property type="term" value="F:5'-3' DNA helicase activity"/>
    <property type="evidence" value="ECO:0007669"/>
    <property type="project" value="UniProtKB-EC"/>
</dbReference>
<reference evidence="12 13" key="1">
    <citation type="journal article" date="2007" name="Proc. Natl. Acad. Sci. U.S.A.">
        <title>The tiny eukaryote Ostreococcus provides genomic insights into the paradox of plankton speciation.</title>
        <authorList>
            <person name="Palenik B."/>
            <person name="Grimwood J."/>
            <person name="Aerts A."/>
            <person name="Rouze P."/>
            <person name="Salamov A."/>
            <person name="Putnam N."/>
            <person name="Dupont C."/>
            <person name="Jorgensen R."/>
            <person name="Derelle E."/>
            <person name="Rombauts S."/>
            <person name="Zhou K."/>
            <person name="Otillar R."/>
            <person name="Merchant S.S."/>
            <person name="Podell S."/>
            <person name="Gaasterland T."/>
            <person name="Napoli C."/>
            <person name="Gendler K."/>
            <person name="Manuell A."/>
            <person name="Tai V."/>
            <person name="Vallon O."/>
            <person name="Piganeau G."/>
            <person name="Jancek S."/>
            <person name="Heijde M."/>
            <person name="Jabbari K."/>
            <person name="Bowler C."/>
            <person name="Lohr M."/>
            <person name="Robbens S."/>
            <person name="Werner G."/>
            <person name="Dubchak I."/>
            <person name="Pazour G.J."/>
            <person name="Ren Q."/>
            <person name="Paulsen I."/>
            <person name="Delwiche C."/>
            <person name="Schmutz J."/>
            <person name="Rokhsar D."/>
            <person name="Van de Peer Y."/>
            <person name="Moreau H."/>
            <person name="Grigoriev I.V."/>
        </authorList>
    </citation>
    <scope>NUCLEOTIDE SEQUENCE [LARGE SCALE GENOMIC DNA]</scope>
    <source>
        <strain evidence="12 13">CCE9901</strain>
    </source>
</reference>
<dbReference type="OrthoDB" id="508102at2759"/>
<keyword evidence="5 9" id="KW-0067">ATP-binding</keyword>
<dbReference type="Pfam" id="PF05970">
    <property type="entry name" value="PIF1"/>
    <property type="match status" value="1"/>
</dbReference>
<dbReference type="HOGENOM" id="CLU_001613_7_1_1"/>
<dbReference type="STRING" id="436017.A4RZD9"/>
<evidence type="ECO:0000256" key="6">
    <source>
        <dbReference type="ARBA" id="ARBA00023125"/>
    </source>
</evidence>
<keyword evidence="7 9" id="KW-0234">DNA repair</keyword>
<dbReference type="RefSeq" id="XP_001418558.1">
    <property type="nucleotide sequence ID" value="XM_001418521.1"/>
</dbReference>
<dbReference type="EMBL" id="CP000586">
    <property type="protein sequence ID" value="ABO96851.1"/>
    <property type="molecule type" value="Genomic_DNA"/>
</dbReference>
<accession>A4RZD9</accession>
<dbReference type="GO" id="GO:0000723">
    <property type="term" value="P:telomere maintenance"/>
    <property type="evidence" value="ECO:0007669"/>
    <property type="project" value="InterPro"/>
</dbReference>
<gene>
    <name evidence="12" type="ORF">OSTLU_15917</name>
</gene>
<keyword evidence="2 9" id="KW-0227">DNA damage</keyword>
<evidence type="ECO:0000256" key="5">
    <source>
        <dbReference type="ARBA" id="ARBA00022840"/>
    </source>
</evidence>
<protein>
    <recommendedName>
        <fullName evidence="9">ATP-dependent DNA helicase</fullName>
        <ecNumber evidence="9">5.6.2.3</ecNumber>
    </recommendedName>
</protein>
<organism evidence="12 13">
    <name type="scientific">Ostreococcus lucimarinus (strain CCE9901)</name>
    <dbReference type="NCBI Taxonomy" id="436017"/>
    <lineage>
        <taxon>Eukaryota</taxon>
        <taxon>Viridiplantae</taxon>
        <taxon>Chlorophyta</taxon>
        <taxon>Mamiellophyceae</taxon>
        <taxon>Mamiellales</taxon>
        <taxon>Bathycoccaceae</taxon>
        <taxon>Ostreococcus</taxon>
    </lineage>
</organism>
<evidence type="ECO:0000313" key="13">
    <source>
        <dbReference type="Proteomes" id="UP000001568"/>
    </source>
</evidence>
<evidence type="ECO:0000313" key="12">
    <source>
        <dbReference type="EMBL" id="ABO96851.1"/>
    </source>
</evidence>
<keyword evidence="8" id="KW-0413">Isomerase</keyword>
<sequence>MAHARDAIIGAGEREIETIVRELSILAIPVNDAIEDDDALRDLDDAQKRCVELALRGENVFVSGVGGTGKSKVLRAIRTSLKRAGKMTATTASTAIAAEAVNGTTLFAFCGLGLSKTVDGFGFASDLTKQRVRECDALLVDEVSMLSGELFDRLSYHLKRIRSDPRPCGGIQMILFGDFLQLGPVDNTDERMATGRGFCPALFLNRGWMFESWTWRESNIKTVYLETVYRQQGDMAFVNALKNIRTGEPGAVEEFQALYTQNEREVQVGASALRIVGTNDKAESVNKKALMTLQSKCYTFTAVDRVQVPDIDNEQERARRMSELHRLWVSLSAKKKCRIAQKLELKTGAKVMMLKNLDVCLVVDGIVTRKRLVNGARGFIARMESAVICLDEIRKMKANMEKACDIPSESLEHGIKALDDQVEWLEGQLKRDDKIAVPYVFFNNFHEKAIPILPYDFEFETAGLGSNIRKQIPLALAWGVTAHKSQGMSLDEAYVDCSNFFAAGQAYVALSRLRSLSGLKMTGFNQQAVRTSPVAKSFYDGTSQTTPDAPRGWWNYNSANYRNDQQGKILETLIRSRAPFPPEHTLEVHDLALKQNDRTWRCQSCGAVPQQRSQACKSRDQARLDEHP</sequence>
<feature type="domain" description="DNA helicase Pif1-like DEAD-box helicase" evidence="10">
    <location>
        <begin position="55"/>
        <end position="234"/>
    </location>
</feature>
<keyword evidence="3 9" id="KW-0378">Hydrolase</keyword>
<evidence type="ECO:0000256" key="9">
    <source>
        <dbReference type="RuleBase" id="RU363044"/>
    </source>
</evidence>
<dbReference type="Gene3D" id="3.40.50.300">
    <property type="entry name" value="P-loop containing nucleotide triphosphate hydrolases"/>
    <property type="match status" value="1"/>
</dbReference>
<keyword evidence="6" id="KW-0238">DNA-binding</keyword>
<dbReference type="GO" id="GO:0016887">
    <property type="term" value="F:ATP hydrolysis activity"/>
    <property type="evidence" value="ECO:0007669"/>
    <property type="project" value="RHEA"/>
</dbReference>